<name>E1YHI8_9BACT</name>
<evidence type="ECO:0000256" key="2">
    <source>
        <dbReference type="ARBA" id="ARBA00022692"/>
    </source>
</evidence>
<keyword evidence="2 5" id="KW-0812">Transmembrane</keyword>
<feature type="transmembrane region" description="Helical" evidence="5">
    <location>
        <begin position="216"/>
        <end position="240"/>
    </location>
</feature>
<dbReference type="CDD" id="cd06261">
    <property type="entry name" value="TM_PBP2"/>
    <property type="match status" value="1"/>
</dbReference>
<protein>
    <recommendedName>
        <fullName evidence="6">ABC transmembrane type-1 domain-containing protein</fullName>
    </recommendedName>
</protein>
<sequence length="293" mass="31733">MKQKYIEICVISFAWFSGVVLLSAVFIILCYLFINGCKSISLSLIFGDVSPADALLMRKQVFSGLFPAIVGTYSLVILAVGMAAPIGIAAGIYIAEYGKSRIKNIFSLFYDILAGIPSVVIGLFGFSLAIFLHRYIKEIYPCLFISAISLAILVLPYLIRTTQFAMENISPDIRLTAPALGADNLQNILYVLFPGSLTGIASGVILAIGRCAEDTAVIMLTGVVASAGIPKSLMSGYEALPFYIYYISSQYRNSSELQNGYAAAIILLIICAGLFITAFIIKNIMVDRILYSS</sequence>
<evidence type="ECO:0000256" key="5">
    <source>
        <dbReference type="RuleBase" id="RU363032"/>
    </source>
</evidence>
<keyword evidence="5" id="KW-0813">Transport</keyword>
<comment type="similarity">
    <text evidence="5">Belongs to the binding-protein-dependent transport system permease family.</text>
</comment>
<accession>E1YHI8</accession>
<dbReference type="GO" id="GO:0055085">
    <property type="term" value="P:transmembrane transport"/>
    <property type="evidence" value="ECO:0007669"/>
    <property type="project" value="InterPro"/>
</dbReference>
<comment type="subcellular location">
    <subcellularLocation>
        <location evidence="1 5">Cell membrane</location>
        <topology evidence="1 5">Multi-pass membrane protein</topology>
    </subcellularLocation>
</comment>
<feature type="transmembrane region" description="Helical" evidence="5">
    <location>
        <begin position="69"/>
        <end position="95"/>
    </location>
</feature>
<keyword evidence="4 5" id="KW-0472">Membrane</keyword>
<evidence type="ECO:0000256" key="1">
    <source>
        <dbReference type="ARBA" id="ARBA00004651"/>
    </source>
</evidence>
<dbReference type="PROSITE" id="PS50928">
    <property type="entry name" value="ABC_TM1"/>
    <property type="match status" value="1"/>
</dbReference>
<dbReference type="InterPro" id="IPR035906">
    <property type="entry name" value="MetI-like_sf"/>
</dbReference>
<dbReference type="PANTHER" id="PTHR43470:SF3">
    <property type="entry name" value="PHOSPHATE TRANSPORT SYSTEM PERMEASE PROTEIN PSTA-RELATED"/>
    <property type="match status" value="1"/>
</dbReference>
<dbReference type="SUPFAM" id="SSF161098">
    <property type="entry name" value="MetI-like"/>
    <property type="match status" value="1"/>
</dbReference>
<dbReference type="EMBL" id="FR695874">
    <property type="protein sequence ID" value="CBX30107.1"/>
    <property type="molecule type" value="Genomic_DNA"/>
</dbReference>
<feature type="transmembrane region" description="Helical" evidence="5">
    <location>
        <begin position="188"/>
        <end position="209"/>
    </location>
</feature>
<dbReference type="PANTHER" id="PTHR43470">
    <property type="entry name" value="PHOSPHATE TRANSPORT SYSTEM PERMEASE PROTEIN PSTA-RELATED"/>
    <property type="match status" value="1"/>
</dbReference>
<evidence type="ECO:0000256" key="3">
    <source>
        <dbReference type="ARBA" id="ARBA00022989"/>
    </source>
</evidence>
<evidence type="ECO:0000313" key="7">
    <source>
        <dbReference type="EMBL" id="CBX30107.1"/>
    </source>
</evidence>
<dbReference type="Gene3D" id="1.10.3720.10">
    <property type="entry name" value="MetI-like"/>
    <property type="match status" value="1"/>
</dbReference>
<evidence type="ECO:0000259" key="6">
    <source>
        <dbReference type="PROSITE" id="PS50928"/>
    </source>
</evidence>
<dbReference type="AlphaFoldDB" id="E1YHI8"/>
<reference evidence="7" key="1">
    <citation type="journal article" date="2011" name="Environ. Microbiol.">
        <title>Genomic insights into the metabolic potential of the polycyclic aromatic hydrocarbon degrading sulfate-reducing Deltaproteobacterium N47.</title>
        <authorList>
            <person name="Bergmann F."/>
            <person name="Selesi D."/>
            <person name="Weinmaier T."/>
            <person name="Tischler P."/>
            <person name="Rattei T."/>
            <person name="Meckenstock R.U."/>
        </authorList>
    </citation>
    <scope>NUCLEOTIDE SEQUENCE</scope>
</reference>
<feature type="transmembrane region" description="Helical" evidence="5">
    <location>
        <begin position="260"/>
        <end position="281"/>
    </location>
</feature>
<feature type="domain" description="ABC transmembrane type-1" evidence="6">
    <location>
        <begin position="69"/>
        <end position="278"/>
    </location>
</feature>
<feature type="transmembrane region" description="Helical" evidence="5">
    <location>
        <begin position="139"/>
        <end position="159"/>
    </location>
</feature>
<proteinExistence type="inferred from homology"/>
<feature type="transmembrane region" description="Helical" evidence="5">
    <location>
        <begin position="12"/>
        <end position="34"/>
    </location>
</feature>
<dbReference type="GO" id="GO:0005886">
    <property type="term" value="C:plasma membrane"/>
    <property type="evidence" value="ECO:0007669"/>
    <property type="project" value="UniProtKB-SubCell"/>
</dbReference>
<organism evidence="7">
    <name type="scientific">uncultured Desulfobacterium sp</name>
    <dbReference type="NCBI Taxonomy" id="201089"/>
    <lineage>
        <taxon>Bacteria</taxon>
        <taxon>Pseudomonadati</taxon>
        <taxon>Thermodesulfobacteriota</taxon>
        <taxon>Desulfobacteria</taxon>
        <taxon>Desulfobacterales</taxon>
        <taxon>Desulfobacteriaceae</taxon>
        <taxon>Desulfobacterium</taxon>
        <taxon>environmental samples</taxon>
    </lineage>
</organism>
<gene>
    <name evidence="7" type="ORF">N47_D29160</name>
</gene>
<dbReference type="Pfam" id="PF00528">
    <property type="entry name" value="BPD_transp_1"/>
    <property type="match status" value="1"/>
</dbReference>
<evidence type="ECO:0000256" key="4">
    <source>
        <dbReference type="ARBA" id="ARBA00023136"/>
    </source>
</evidence>
<feature type="transmembrane region" description="Helical" evidence="5">
    <location>
        <begin position="107"/>
        <end position="132"/>
    </location>
</feature>
<dbReference type="InterPro" id="IPR000515">
    <property type="entry name" value="MetI-like"/>
</dbReference>
<keyword evidence="3 5" id="KW-1133">Transmembrane helix</keyword>